<dbReference type="InterPro" id="IPR034422">
    <property type="entry name" value="HydE/PylB-like"/>
</dbReference>
<reference evidence="6 7" key="1">
    <citation type="submission" date="2010-03" db="EMBL/GenBank/DDBJ databases">
        <title>The genome sequence of Coprococcus catus GD/7.</title>
        <authorList>
            <consortium name="metaHIT consortium -- http://www.metahit.eu/"/>
            <person name="Pajon A."/>
            <person name="Turner K."/>
            <person name="Parkhill J."/>
            <person name="Duncan S."/>
            <person name="Flint H."/>
        </authorList>
    </citation>
    <scope>NUCLEOTIDE SEQUENCE [LARGE SCALE GENOMIC DNA]</scope>
    <source>
        <strain evidence="6 7">GD/7</strain>
    </source>
</reference>
<evidence type="ECO:0000259" key="5">
    <source>
        <dbReference type="PROSITE" id="PS51918"/>
    </source>
</evidence>
<dbReference type="InterPro" id="IPR058240">
    <property type="entry name" value="rSAM_sf"/>
</dbReference>
<sequence length="208" mass="24416">MKLVEKLIQNRILSKEEFVELLANTDAEDREILRKEAVRLREKYYGHDVYIRGLIEFTNYCRNNCYYCGIRRDNRHLERYRLTKEEILSCCESGYRLGYRTFVLQGGEDPWFNDDRMEDIVRSIRTAYPDCAITLSVGERSRESYQRLKEAGADRYLLRHETANEAHYRKLHPEEMSLANRKECLYTLKELGYQVGAGFMGGGAGADI</sequence>
<dbReference type="GO" id="GO:0016740">
    <property type="term" value="F:transferase activity"/>
    <property type="evidence" value="ECO:0007669"/>
    <property type="project" value="TreeGrafter"/>
</dbReference>
<evidence type="ECO:0000256" key="3">
    <source>
        <dbReference type="ARBA" id="ARBA00023004"/>
    </source>
</evidence>
<dbReference type="AlphaFoldDB" id="D4J9N1"/>
<dbReference type="SFLD" id="SFLDG01280">
    <property type="entry name" value="HydE/PylB-like"/>
    <property type="match status" value="1"/>
</dbReference>
<name>D4J9N1_9FIRM</name>
<organism evidence="6 7">
    <name type="scientific">Coprococcus catus GD/7</name>
    <dbReference type="NCBI Taxonomy" id="717962"/>
    <lineage>
        <taxon>Bacteria</taxon>
        <taxon>Bacillati</taxon>
        <taxon>Bacillota</taxon>
        <taxon>Clostridia</taxon>
        <taxon>Lachnospirales</taxon>
        <taxon>Lachnospiraceae</taxon>
        <taxon>Coprococcus</taxon>
    </lineage>
</organism>
<evidence type="ECO:0000256" key="4">
    <source>
        <dbReference type="ARBA" id="ARBA00023014"/>
    </source>
</evidence>
<dbReference type="SFLD" id="SFLDS00029">
    <property type="entry name" value="Radical_SAM"/>
    <property type="match status" value="1"/>
</dbReference>
<dbReference type="CDD" id="cd01335">
    <property type="entry name" value="Radical_SAM"/>
    <property type="match status" value="1"/>
</dbReference>
<reference evidence="6 7" key="2">
    <citation type="submission" date="2010-03" db="EMBL/GenBank/DDBJ databases">
        <authorList>
            <person name="Pajon A."/>
        </authorList>
    </citation>
    <scope>NUCLEOTIDE SEQUENCE [LARGE SCALE GENOMIC DNA]</scope>
    <source>
        <strain evidence="6 7">GD/7</strain>
    </source>
</reference>
<dbReference type="NCBIfam" id="TIGR03956">
    <property type="entry name" value="rSAM_HydE"/>
    <property type="match status" value="1"/>
</dbReference>
<dbReference type="GO" id="GO:0051536">
    <property type="term" value="F:iron-sulfur cluster binding"/>
    <property type="evidence" value="ECO:0007669"/>
    <property type="project" value="UniProtKB-KW"/>
</dbReference>
<dbReference type="HOGENOM" id="CLU_033172_0_2_9"/>
<dbReference type="SFLD" id="SFLDG01060">
    <property type="entry name" value="BATS_domain_containing"/>
    <property type="match status" value="1"/>
</dbReference>
<dbReference type="PROSITE" id="PS51918">
    <property type="entry name" value="RADICAL_SAM"/>
    <property type="match status" value="1"/>
</dbReference>
<proteinExistence type="predicted"/>
<dbReference type="EMBL" id="FP929038">
    <property type="protein sequence ID" value="CBK81052.1"/>
    <property type="molecule type" value="Genomic_DNA"/>
</dbReference>
<dbReference type="InterPro" id="IPR007197">
    <property type="entry name" value="rSAM"/>
</dbReference>
<protein>
    <submittedName>
        <fullName evidence="6">Thiamine biosynthesis enzyme ThiH and related uncharacterized enzymes</fullName>
    </submittedName>
</protein>
<dbReference type="Gene3D" id="3.20.20.70">
    <property type="entry name" value="Aldolase class I"/>
    <property type="match status" value="1"/>
</dbReference>
<dbReference type="PANTHER" id="PTHR43726:SF1">
    <property type="entry name" value="BIOTIN SYNTHASE"/>
    <property type="match status" value="1"/>
</dbReference>
<dbReference type="KEGG" id="cct:CC1_23910"/>
<dbReference type="PANTHER" id="PTHR43726">
    <property type="entry name" value="3-METHYLORNITHINE SYNTHASE"/>
    <property type="match status" value="1"/>
</dbReference>
<keyword evidence="4" id="KW-0411">Iron-sulfur</keyword>
<dbReference type="STRING" id="717962.CC1_23910"/>
<dbReference type="InterPro" id="IPR024021">
    <property type="entry name" value="FeFe-hyd_HydE_rSAM"/>
</dbReference>
<evidence type="ECO:0000313" key="6">
    <source>
        <dbReference type="EMBL" id="CBK81052.1"/>
    </source>
</evidence>
<evidence type="ECO:0000313" key="7">
    <source>
        <dbReference type="Proteomes" id="UP000008798"/>
    </source>
</evidence>
<dbReference type="Pfam" id="PF04055">
    <property type="entry name" value="Radical_SAM"/>
    <property type="match status" value="1"/>
</dbReference>
<dbReference type="SUPFAM" id="SSF102114">
    <property type="entry name" value="Radical SAM enzymes"/>
    <property type="match status" value="1"/>
</dbReference>
<accession>D4J9N1</accession>
<feature type="domain" description="Radical SAM core" evidence="5">
    <location>
        <begin position="47"/>
        <end position="208"/>
    </location>
</feature>
<evidence type="ECO:0000256" key="1">
    <source>
        <dbReference type="ARBA" id="ARBA00022691"/>
    </source>
</evidence>
<dbReference type="GO" id="GO:0046872">
    <property type="term" value="F:metal ion binding"/>
    <property type="evidence" value="ECO:0007669"/>
    <property type="project" value="UniProtKB-KW"/>
</dbReference>
<keyword evidence="3" id="KW-0408">Iron</keyword>
<keyword evidence="1" id="KW-0949">S-adenosyl-L-methionine</keyword>
<dbReference type="Proteomes" id="UP000008798">
    <property type="component" value="Chromosome"/>
</dbReference>
<dbReference type="PATRIC" id="fig|717962.3.peg.2290"/>
<gene>
    <name evidence="6" type="ORF">CC1_23910</name>
</gene>
<keyword evidence="2" id="KW-0479">Metal-binding</keyword>
<dbReference type="InterPro" id="IPR013785">
    <property type="entry name" value="Aldolase_TIM"/>
</dbReference>
<evidence type="ECO:0000256" key="2">
    <source>
        <dbReference type="ARBA" id="ARBA00022723"/>
    </source>
</evidence>